<organism evidence="1 2">
    <name type="scientific">Klebsiella pneumoniae</name>
    <dbReference type="NCBI Taxonomy" id="573"/>
    <lineage>
        <taxon>Bacteria</taxon>
        <taxon>Pseudomonadati</taxon>
        <taxon>Pseudomonadota</taxon>
        <taxon>Gammaproteobacteria</taxon>
        <taxon>Enterobacterales</taxon>
        <taxon>Enterobacteriaceae</taxon>
        <taxon>Klebsiella/Raoultella group</taxon>
        <taxon>Klebsiella</taxon>
        <taxon>Klebsiella pneumoniae complex</taxon>
    </lineage>
</organism>
<accession>A0A927DN70</accession>
<dbReference type="SUPFAM" id="SSF48452">
    <property type="entry name" value="TPR-like"/>
    <property type="match status" value="1"/>
</dbReference>
<comment type="caution">
    <text evidence="1">The sequence shown here is derived from an EMBL/GenBank/DDBJ whole genome shotgun (WGS) entry which is preliminary data.</text>
</comment>
<dbReference type="EMBL" id="JACXTN010000001">
    <property type="protein sequence ID" value="MBD3709674.1"/>
    <property type="molecule type" value="Genomic_DNA"/>
</dbReference>
<sequence length="77" mass="8632">MLRRANQLRDSGDEAQAIALIKRQPASVRYDLTLADWAQQRGDSQTAIADYQRVLRQEADNGDARLGLAEVYTGRGR</sequence>
<dbReference type="Proteomes" id="UP000616340">
    <property type="component" value="Unassembled WGS sequence"/>
</dbReference>
<proteinExistence type="predicted"/>
<evidence type="ECO:0000313" key="1">
    <source>
        <dbReference type="EMBL" id="MBD3709674.1"/>
    </source>
</evidence>
<protein>
    <submittedName>
        <fullName evidence="1">Tetratricopeptide repeat protein</fullName>
    </submittedName>
</protein>
<gene>
    <name evidence="1" type="ORF">IE996_22945</name>
</gene>
<name>A0A927DN70_KLEPN</name>
<evidence type="ECO:0000313" key="2">
    <source>
        <dbReference type="Proteomes" id="UP000616340"/>
    </source>
</evidence>
<dbReference type="InterPro" id="IPR011990">
    <property type="entry name" value="TPR-like_helical_dom_sf"/>
</dbReference>
<reference evidence="1" key="1">
    <citation type="submission" date="2020-07" db="EMBL/GenBank/DDBJ databases">
        <title>Clinical and genomic characterization of carbapenemase-producing Enterobacterales causing secondary infections during the COVID-19 crisis at a New York City hospital.</title>
        <authorList>
            <person name="Gomez-Simmonds A."/>
            <person name="Annavajhala M.K."/>
            <person name="Uhlemann A.-C."/>
        </authorList>
    </citation>
    <scope>NUCLEOTIDE SEQUENCE</scope>
    <source>
        <strain evidence="1">NK1677</strain>
    </source>
</reference>
<dbReference type="Gene3D" id="1.25.40.10">
    <property type="entry name" value="Tetratricopeptide repeat domain"/>
    <property type="match status" value="1"/>
</dbReference>
<dbReference type="Pfam" id="PF14559">
    <property type="entry name" value="TPR_19"/>
    <property type="match status" value="1"/>
</dbReference>
<dbReference type="AlphaFoldDB" id="A0A927DN70"/>